<comment type="similarity">
    <text evidence="1 14">Belongs to the reverse transcriptase family. Telomerase subfamily.</text>
</comment>
<sequence length="394" mass="47030">MRHVFKEIIQNHKKCPYSQLLKKCCDVTEKGMKVHSFTNPLLNLVLFLLEKHNSTWQVYTFVRECLHRVVPETLWGSSHNKYRFLKNVKMLLNFAKSEKMYLSELMWKMKVEDCLWLHLKKSYHFVPASEHFLRENILAKFLYWLMDTYIIQLLKAFFYITETMFQKNKLFFYRKCIWKKLQTIGTWKHLTDVKLRLLSLDEIEYMQKKKNNSVVSTLRFIPKKNGLRPIAKMHATLEVQPRKEMVQKKHFNSQVKDLFSILNFERSRSPDIIGASVFGLDEIYKKWKKFVLGKQTSNVANFYFVKADVKGAYETIPHSKLKEVIMKIINPDIEEVYCIRRYAKLWIDSNGQIRKSFKQHVSTFTDFMPTMKGFLTQLQDGNIVENSIIVEQLF</sequence>
<dbReference type="Proteomes" id="UP001181693">
    <property type="component" value="Unassembled WGS sequence"/>
</dbReference>
<keyword evidence="17" id="KW-1185">Reference proteome</keyword>
<dbReference type="SMART" id="SM00975">
    <property type="entry name" value="Telomerase_RBD"/>
    <property type="match status" value="1"/>
</dbReference>
<dbReference type="GO" id="GO:0042162">
    <property type="term" value="F:telomeric DNA binding"/>
    <property type="evidence" value="ECO:0007669"/>
    <property type="project" value="TreeGrafter"/>
</dbReference>
<evidence type="ECO:0000256" key="11">
    <source>
        <dbReference type="ARBA" id="ARBA00023242"/>
    </source>
</evidence>
<evidence type="ECO:0000259" key="15">
    <source>
        <dbReference type="PROSITE" id="PS50878"/>
    </source>
</evidence>
<evidence type="ECO:0000313" key="17">
    <source>
        <dbReference type="Proteomes" id="UP001181693"/>
    </source>
</evidence>
<dbReference type="PANTHER" id="PTHR12066">
    <property type="entry name" value="TELOMERASE REVERSE TRANSCRIPTASE"/>
    <property type="match status" value="1"/>
</dbReference>
<keyword evidence="5 14" id="KW-0808">Transferase</keyword>
<dbReference type="GO" id="GO:0046872">
    <property type="term" value="F:metal ion binding"/>
    <property type="evidence" value="ECO:0007669"/>
    <property type="project" value="UniProtKB-KW"/>
</dbReference>
<keyword evidence="9 14" id="KW-0779">Telomere</keyword>
<evidence type="ECO:0000256" key="13">
    <source>
        <dbReference type="ARBA" id="ARBA00048173"/>
    </source>
</evidence>
<evidence type="ECO:0000256" key="6">
    <source>
        <dbReference type="ARBA" id="ARBA00022695"/>
    </source>
</evidence>
<accession>A0AAV3AJW1</accession>
<dbReference type="AlphaFoldDB" id="A0AAV3AJW1"/>
<dbReference type="Pfam" id="PF12009">
    <property type="entry name" value="Telomerase_RBD"/>
    <property type="match status" value="1"/>
</dbReference>
<evidence type="ECO:0000256" key="5">
    <source>
        <dbReference type="ARBA" id="ARBA00022679"/>
    </source>
</evidence>
<evidence type="ECO:0000256" key="3">
    <source>
        <dbReference type="ARBA" id="ARBA00016182"/>
    </source>
</evidence>
<dbReference type="PRINTS" id="PR01365">
    <property type="entry name" value="TELOMERASERT"/>
</dbReference>
<dbReference type="GO" id="GO:0003720">
    <property type="term" value="F:telomerase activity"/>
    <property type="evidence" value="ECO:0007669"/>
    <property type="project" value="InterPro"/>
</dbReference>
<keyword evidence="6 14" id="KW-0548">Nucleotidyltransferase</keyword>
<dbReference type="GO" id="GO:0000333">
    <property type="term" value="C:telomerase catalytic core complex"/>
    <property type="evidence" value="ECO:0007669"/>
    <property type="project" value="TreeGrafter"/>
</dbReference>
<dbReference type="InterPro" id="IPR021891">
    <property type="entry name" value="Telomerase_RBD"/>
</dbReference>
<keyword evidence="10 14" id="KW-0695">RNA-directed DNA polymerase</keyword>
<dbReference type="GO" id="GO:0070034">
    <property type="term" value="F:telomerase RNA binding"/>
    <property type="evidence" value="ECO:0007669"/>
    <property type="project" value="TreeGrafter"/>
</dbReference>
<organism evidence="16 17">
    <name type="scientific">Pyxicephalus adspersus</name>
    <name type="common">African bullfrog</name>
    <dbReference type="NCBI Taxonomy" id="30357"/>
    <lineage>
        <taxon>Eukaryota</taxon>
        <taxon>Metazoa</taxon>
        <taxon>Chordata</taxon>
        <taxon>Craniata</taxon>
        <taxon>Vertebrata</taxon>
        <taxon>Euteleostomi</taxon>
        <taxon>Amphibia</taxon>
        <taxon>Batrachia</taxon>
        <taxon>Anura</taxon>
        <taxon>Neobatrachia</taxon>
        <taxon>Ranoidea</taxon>
        <taxon>Pyxicephalidae</taxon>
        <taxon>Pyxicephalinae</taxon>
        <taxon>Pyxicephalus</taxon>
    </lineage>
</organism>
<dbReference type="Gene3D" id="1.10.132.70">
    <property type="match status" value="1"/>
</dbReference>
<evidence type="ECO:0000256" key="12">
    <source>
        <dbReference type="ARBA" id="ARBA00032044"/>
    </source>
</evidence>
<keyword evidence="8 14" id="KW-0460">Magnesium</keyword>
<evidence type="ECO:0000256" key="1">
    <source>
        <dbReference type="ARBA" id="ARBA00008001"/>
    </source>
</evidence>
<keyword evidence="4 14" id="KW-0158">Chromosome</keyword>
<protein>
    <recommendedName>
        <fullName evidence="3 14">Telomerase reverse transcriptase</fullName>
        <ecNumber evidence="2 14">2.7.7.49</ecNumber>
    </recommendedName>
    <alternativeName>
        <fullName evidence="12 14">Telomerase catalytic subunit</fullName>
    </alternativeName>
</protein>
<dbReference type="GO" id="GO:0000781">
    <property type="term" value="C:chromosome, telomeric region"/>
    <property type="evidence" value="ECO:0007669"/>
    <property type="project" value="UniProtKB-SubCell"/>
</dbReference>
<dbReference type="PANTHER" id="PTHR12066:SF0">
    <property type="entry name" value="TELOMERASE REVERSE TRANSCRIPTASE"/>
    <property type="match status" value="1"/>
</dbReference>
<reference evidence="16" key="1">
    <citation type="thesis" date="2020" institute="ProQuest LLC" country="789 East Eisenhower Parkway, Ann Arbor, MI, USA">
        <title>Comparative Genomics and Chromosome Evolution.</title>
        <authorList>
            <person name="Mudd A.B."/>
        </authorList>
    </citation>
    <scope>NUCLEOTIDE SEQUENCE</scope>
    <source>
        <strain evidence="16">1538</strain>
        <tissue evidence="16">Blood</tissue>
    </source>
</reference>
<evidence type="ECO:0000256" key="14">
    <source>
        <dbReference type="RuleBase" id="RU365061"/>
    </source>
</evidence>
<evidence type="ECO:0000256" key="7">
    <source>
        <dbReference type="ARBA" id="ARBA00022723"/>
    </source>
</evidence>
<evidence type="ECO:0000256" key="8">
    <source>
        <dbReference type="ARBA" id="ARBA00022842"/>
    </source>
</evidence>
<evidence type="ECO:0000256" key="9">
    <source>
        <dbReference type="ARBA" id="ARBA00022895"/>
    </source>
</evidence>
<evidence type="ECO:0000256" key="10">
    <source>
        <dbReference type="ARBA" id="ARBA00022918"/>
    </source>
</evidence>
<comment type="subcellular location">
    <subcellularLocation>
        <location evidence="14">Nucleus</location>
    </subcellularLocation>
    <subcellularLocation>
        <location evidence="14">Chromosome</location>
        <location evidence="14">Telomere</location>
    </subcellularLocation>
</comment>
<name>A0AAV3AJW1_PYXAD</name>
<proteinExistence type="inferred from homology"/>
<gene>
    <name evidence="16" type="ORF">GDO54_012346</name>
</gene>
<dbReference type="InterPro" id="IPR003545">
    <property type="entry name" value="Telomerase_RT"/>
</dbReference>
<evidence type="ECO:0000256" key="2">
    <source>
        <dbReference type="ARBA" id="ARBA00012493"/>
    </source>
</evidence>
<comment type="function">
    <text evidence="14">Telomerase is a ribonucleoprotein enzyme essential for the replication of chromosome termini in most eukaryotes. It elongates telomeres. It is a reverse transcriptase that adds simple sequence repeats to chromosome ends by copying a template sequence within the RNA component of the enzyme.</text>
</comment>
<comment type="caution">
    <text evidence="16">The sequence shown here is derived from an EMBL/GenBank/DDBJ whole genome shotgun (WGS) entry which is preliminary data.</text>
</comment>
<dbReference type="InterPro" id="IPR000477">
    <property type="entry name" value="RT_dom"/>
</dbReference>
<dbReference type="GO" id="GO:0007004">
    <property type="term" value="P:telomere maintenance via telomerase"/>
    <property type="evidence" value="ECO:0007669"/>
    <property type="project" value="TreeGrafter"/>
</dbReference>
<keyword evidence="7 14" id="KW-0479">Metal-binding</keyword>
<dbReference type="PROSITE" id="PS50878">
    <property type="entry name" value="RT_POL"/>
    <property type="match status" value="1"/>
</dbReference>
<dbReference type="EMBL" id="DYDO01000005">
    <property type="protein sequence ID" value="DBA24726.1"/>
    <property type="molecule type" value="Genomic_DNA"/>
</dbReference>
<evidence type="ECO:0000256" key="4">
    <source>
        <dbReference type="ARBA" id="ARBA00022454"/>
    </source>
</evidence>
<dbReference type="EC" id="2.7.7.49" evidence="2 14"/>
<feature type="domain" description="Reverse transcriptase" evidence="15">
    <location>
        <begin position="202"/>
        <end position="394"/>
    </location>
</feature>
<comment type="catalytic activity">
    <reaction evidence="13 14">
        <text>DNA(n) + a 2'-deoxyribonucleoside 5'-triphosphate = DNA(n+1) + diphosphate</text>
        <dbReference type="Rhea" id="RHEA:22508"/>
        <dbReference type="Rhea" id="RHEA-COMP:17339"/>
        <dbReference type="Rhea" id="RHEA-COMP:17340"/>
        <dbReference type="ChEBI" id="CHEBI:33019"/>
        <dbReference type="ChEBI" id="CHEBI:61560"/>
        <dbReference type="ChEBI" id="CHEBI:173112"/>
        <dbReference type="EC" id="2.7.7.49"/>
    </reaction>
</comment>
<evidence type="ECO:0000313" key="16">
    <source>
        <dbReference type="EMBL" id="DBA24726.1"/>
    </source>
</evidence>
<keyword evidence="11 14" id="KW-0539">Nucleus</keyword>